<keyword evidence="1" id="KW-0472">Membrane</keyword>
<organism evidence="3 4">
    <name type="scientific">Candidatus Thiodiazotropha taylori</name>
    <dbReference type="NCBI Taxonomy" id="2792791"/>
    <lineage>
        <taxon>Bacteria</taxon>
        <taxon>Pseudomonadati</taxon>
        <taxon>Pseudomonadota</taxon>
        <taxon>Gammaproteobacteria</taxon>
        <taxon>Chromatiales</taxon>
        <taxon>Sedimenticolaceae</taxon>
        <taxon>Candidatus Thiodiazotropha</taxon>
    </lineage>
</organism>
<dbReference type="Pfam" id="PF14341">
    <property type="entry name" value="PilX_N"/>
    <property type="match status" value="1"/>
</dbReference>
<accession>A0A9E4TUU2</accession>
<feature type="transmembrane region" description="Helical" evidence="1">
    <location>
        <begin position="15"/>
        <end position="35"/>
    </location>
</feature>
<dbReference type="EMBL" id="JAEPCR010000154">
    <property type="protein sequence ID" value="MCG7980755.1"/>
    <property type="molecule type" value="Genomic_DNA"/>
</dbReference>
<feature type="domain" description="Type 4 fimbrial biogenesis protein PilX N-terminal" evidence="2">
    <location>
        <begin position="15"/>
        <end position="62"/>
    </location>
</feature>
<dbReference type="Proteomes" id="UP000886674">
    <property type="component" value="Unassembled WGS sequence"/>
</dbReference>
<evidence type="ECO:0000259" key="2">
    <source>
        <dbReference type="Pfam" id="PF14341"/>
    </source>
</evidence>
<dbReference type="InterPro" id="IPR025746">
    <property type="entry name" value="PilX_N_dom"/>
</dbReference>
<comment type="caution">
    <text evidence="3">The sequence shown here is derived from an EMBL/GenBank/DDBJ whole genome shotgun (WGS) entry which is preliminary data.</text>
</comment>
<dbReference type="AlphaFoldDB" id="A0A9E4TUU2"/>
<sequence>MSPPQLKKEVSNQTGTALVISLIMLTIVTLLSVTAMQNTNLDTKVAVNHQFKGLSFSAAENALAIVTGPDLTIIDNLDIPNTVGEVTEADPFFSTHNPQGEPLDPALSDQPPLRASLRMEYQGGRQGLFFSGHQLDNTTHLFLADAVGTVGESAARTHNRMQVGLIRQRY</sequence>
<keyword evidence="1" id="KW-0812">Transmembrane</keyword>
<protein>
    <submittedName>
        <fullName evidence="3">PilX N-terminal domain-containing pilus assembly protein</fullName>
    </submittedName>
</protein>
<gene>
    <name evidence="3" type="ORF">JAY77_21735</name>
</gene>
<proteinExistence type="predicted"/>
<name>A0A9E4TUU2_9GAMM</name>
<evidence type="ECO:0000313" key="4">
    <source>
        <dbReference type="Proteomes" id="UP000886674"/>
    </source>
</evidence>
<keyword evidence="1" id="KW-1133">Transmembrane helix</keyword>
<evidence type="ECO:0000313" key="3">
    <source>
        <dbReference type="EMBL" id="MCG7980755.1"/>
    </source>
</evidence>
<evidence type="ECO:0000256" key="1">
    <source>
        <dbReference type="SAM" id="Phobius"/>
    </source>
</evidence>
<reference evidence="3" key="1">
    <citation type="journal article" date="2021" name="Proc. Natl. Acad. Sci. U.S.A.">
        <title>Global biogeography of chemosynthetic symbionts reveals both localized and globally distributed symbiont groups. .</title>
        <authorList>
            <person name="Osvatic J.T."/>
            <person name="Wilkins L.G.E."/>
            <person name="Leibrecht L."/>
            <person name="Leray M."/>
            <person name="Zauner S."/>
            <person name="Polzin J."/>
            <person name="Camacho Y."/>
            <person name="Gros O."/>
            <person name="van Gils J.A."/>
            <person name="Eisen J.A."/>
            <person name="Petersen J.M."/>
            <person name="Yuen B."/>
        </authorList>
    </citation>
    <scope>NUCLEOTIDE SEQUENCE</scope>
    <source>
        <strain evidence="3">MAGclacostrist055</strain>
    </source>
</reference>